<evidence type="ECO:0000313" key="4">
    <source>
        <dbReference type="Proteomes" id="UP001139451"/>
    </source>
</evidence>
<dbReference type="AlphaFoldDB" id="A0A9X2HMV8"/>
<feature type="domain" description="Antitoxin Xre/MbcA/ParS-like toxin-binding" evidence="1">
    <location>
        <begin position="95"/>
        <end position="142"/>
    </location>
</feature>
<gene>
    <name evidence="3" type="ORF">M9978_17370</name>
</gene>
<evidence type="ECO:0000259" key="1">
    <source>
        <dbReference type="Pfam" id="PF09722"/>
    </source>
</evidence>
<dbReference type="GO" id="GO:0003677">
    <property type="term" value="F:DNA binding"/>
    <property type="evidence" value="ECO:0007669"/>
    <property type="project" value="InterPro"/>
</dbReference>
<organism evidence="3 4">
    <name type="scientific">Sphingomonas tagetis</name>
    <dbReference type="NCBI Taxonomy" id="2949092"/>
    <lineage>
        <taxon>Bacteria</taxon>
        <taxon>Pseudomonadati</taxon>
        <taxon>Pseudomonadota</taxon>
        <taxon>Alphaproteobacteria</taxon>
        <taxon>Sphingomonadales</taxon>
        <taxon>Sphingomonadaceae</taxon>
        <taxon>Sphingomonas</taxon>
    </lineage>
</organism>
<dbReference type="Pfam" id="PF20432">
    <property type="entry name" value="Xre-like-HTH"/>
    <property type="match status" value="1"/>
</dbReference>
<dbReference type="EMBL" id="JAMLDX010000015">
    <property type="protein sequence ID" value="MCP3732194.1"/>
    <property type="molecule type" value="Genomic_DNA"/>
</dbReference>
<dbReference type="Proteomes" id="UP001139451">
    <property type="component" value="Unassembled WGS sequence"/>
</dbReference>
<reference evidence="3" key="1">
    <citation type="submission" date="2022-05" db="EMBL/GenBank/DDBJ databases">
        <title>Sphingomonas sp. strain MG17 Genome sequencing and assembly.</title>
        <authorList>
            <person name="Kim I."/>
        </authorList>
    </citation>
    <scope>NUCLEOTIDE SEQUENCE</scope>
    <source>
        <strain evidence="3">MG17</strain>
    </source>
</reference>
<comment type="caution">
    <text evidence="3">The sequence shown here is derived from an EMBL/GenBank/DDBJ whole genome shotgun (WGS) entry which is preliminary data.</text>
</comment>
<accession>A0A9X2HMV8</accession>
<sequence length="147" mass="16628">MLHRESWRTVFPEARQIEAVPPASDADLVTPDEAAAMFRAVLNLFEKWDLTDPQAAALLGMPVNRYRRWRAQGGGRHSSDGCARLSNLISIHRALRVIFPESRCRYHWIRAANEVFGGASALEVMLGGELTGIMRVRRYLDAEMCFL</sequence>
<dbReference type="Pfam" id="PF09722">
    <property type="entry name" value="Xre_MbcA_ParS_C"/>
    <property type="match status" value="1"/>
</dbReference>
<protein>
    <submittedName>
        <fullName evidence="3">MbcA/ParS/Xre antitoxin family protein</fullName>
    </submittedName>
</protein>
<dbReference type="RefSeq" id="WP_254295414.1">
    <property type="nucleotide sequence ID" value="NZ_JAMLDX010000015.1"/>
</dbReference>
<evidence type="ECO:0000313" key="3">
    <source>
        <dbReference type="EMBL" id="MCP3732194.1"/>
    </source>
</evidence>
<evidence type="ECO:0000259" key="2">
    <source>
        <dbReference type="Pfam" id="PF20432"/>
    </source>
</evidence>
<name>A0A9X2HMV8_9SPHN</name>
<proteinExistence type="predicted"/>
<feature type="domain" description="Antitoxin Xre-like helix-turn-helix" evidence="2">
    <location>
        <begin position="27"/>
        <end position="89"/>
    </location>
</feature>
<dbReference type="InterPro" id="IPR046847">
    <property type="entry name" value="Xre-like_HTH"/>
</dbReference>
<keyword evidence="4" id="KW-1185">Reference proteome</keyword>
<dbReference type="InterPro" id="IPR024467">
    <property type="entry name" value="Xre/MbcA/ParS-like_toxin-bd"/>
</dbReference>